<dbReference type="AlphaFoldDB" id="A0A164NQW8"/>
<protein>
    <submittedName>
        <fullName evidence="2">Uncharacterized protein</fullName>
    </submittedName>
</protein>
<keyword evidence="3" id="KW-1185">Reference proteome</keyword>
<evidence type="ECO:0000313" key="2">
    <source>
        <dbReference type="EMBL" id="KZS87948.1"/>
    </source>
</evidence>
<sequence length="465" mass="52560">MDLRKQIHPEKYRWAKDLSSVPSDQENSPRPPKDVAVPRYSRNHYRQHVYEQLRPENSQAANVHPRTATNHADPPPALVPAQPKVPNTAPEYSSRTAVAEPAIDVLDLRPSTRLWQTGAIVVPNPWCRYCNPNPLPHHATPHSATPNNPFINILSLARLNLDHSRHPNFSSDNTNLEALFQPVSTIENARVRQVVQLSVEAQYLNMLHGFDYVMPQTYISSSLAVLGLRDLAPNECVDEPPPTVSQLAPCLVILDIIDLFLGSNDGAYCGLFLQDAMECLARATRSTDLKSNASFLYALVLLGARNIYRPASERNEFLPLCNLAIELWGHVSKQHLTSNSLSATQWRCERMGILIVRASLGADHFISNPVWTDAIANDHLTNLKGLAILWKQRDNPRDRAFLLLMARKVQAVIHNVFWQGLFSKKGQAKQTEDIGELHRQFHDRMQKLVELVRGYDVEIAPYYFH</sequence>
<proteinExistence type="predicted"/>
<feature type="region of interest" description="Disordered" evidence="1">
    <location>
        <begin position="1"/>
        <end position="40"/>
    </location>
</feature>
<dbReference type="Proteomes" id="UP000076722">
    <property type="component" value="Unassembled WGS sequence"/>
</dbReference>
<evidence type="ECO:0000313" key="3">
    <source>
        <dbReference type="Proteomes" id="UP000076722"/>
    </source>
</evidence>
<name>A0A164NQW8_9AGAM</name>
<organism evidence="2 3">
    <name type="scientific">Sistotremastrum niveocremeum HHB9708</name>
    <dbReference type="NCBI Taxonomy" id="1314777"/>
    <lineage>
        <taxon>Eukaryota</taxon>
        <taxon>Fungi</taxon>
        <taxon>Dikarya</taxon>
        <taxon>Basidiomycota</taxon>
        <taxon>Agaricomycotina</taxon>
        <taxon>Agaricomycetes</taxon>
        <taxon>Sistotremastrales</taxon>
        <taxon>Sistotremastraceae</taxon>
        <taxon>Sertulicium</taxon>
        <taxon>Sertulicium niveocremeum</taxon>
    </lineage>
</organism>
<accession>A0A164NQW8</accession>
<feature type="compositionally biased region" description="Basic and acidic residues" evidence="1">
    <location>
        <begin position="1"/>
        <end position="16"/>
    </location>
</feature>
<dbReference type="EMBL" id="KV419442">
    <property type="protein sequence ID" value="KZS87948.1"/>
    <property type="molecule type" value="Genomic_DNA"/>
</dbReference>
<feature type="region of interest" description="Disordered" evidence="1">
    <location>
        <begin position="60"/>
        <end position="90"/>
    </location>
</feature>
<reference evidence="2 3" key="1">
    <citation type="journal article" date="2016" name="Mol. Biol. Evol.">
        <title>Comparative Genomics of Early-Diverging Mushroom-Forming Fungi Provides Insights into the Origins of Lignocellulose Decay Capabilities.</title>
        <authorList>
            <person name="Nagy L.G."/>
            <person name="Riley R."/>
            <person name="Tritt A."/>
            <person name="Adam C."/>
            <person name="Daum C."/>
            <person name="Floudas D."/>
            <person name="Sun H."/>
            <person name="Yadav J.S."/>
            <person name="Pangilinan J."/>
            <person name="Larsson K.H."/>
            <person name="Matsuura K."/>
            <person name="Barry K."/>
            <person name="Labutti K."/>
            <person name="Kuo R."/>
            <person name="Ohm R.A."/>
            <person name="Bhattacharya S.S."/>
            <person name="Shirouzu T."/>
            <person name="Yoshinaga Y."/>
            <person name="Martin F.M."/>
            <person name="Grigoriev I.V."/>
            <person name="Hibbett D.S."/>
        </authorList>
    </citation>
    <scope>NUCLEOTIDE SEQUENCE [LARGE SCALE GENOMIC DNA]</scope>
    <source>
        <strain evidence="2 3">HHB9708</strain>
    </source>
</reference>
<gene>
    <name evidence="2" type="ORF">SISNIDRAFT_279638</name>
</gene>
<evidence type="ECO:0000256" key="1">
    <source>
        <dbReference type="SAM" id="MobiDB-lite"/>
    </source>
</evidence>